<feature type="compositionally biased region" description="Polar residues" evidence="2">
    <location>
        <begin position="117"/>
        <end position="134"/>
    </location>
</feature>
<feature type="region of interest" description="Disordered" evidence="2">
    <location>
        <begin position="793"/>
        <end position="839"/>
    </location>
</feature>
<feature type="coiled-coil region" evidence="1">
    <location>
        <begin position="1695"/>
        <end position="1722"/>
    </location>
</feature>
<protein>
    <submittedName>
        <fullName evidence="3">Uncharacterized protein</fullName>
    </submittedName>
</protein>
<feature type="region of interest" description="Disordered" evidence="2">
    <location>
        <begin position="1222"/>
        <end position="1279"/>
    </location>
</feature>
<feature type="compositionally biased region" description="Polar residues" evidence="2">
    <location>
        <begin position="793"/>
        <end position="817"/>
    </location>
</feature>
<feature type="compositionally biased region" description="Polar residues" evidence="2">
    <location>
        <begin position="432"/>
        <end position="454"/>
    </location>
</feature>
<feature type="compositionally biased region" description="Polar residues" evidence="2">
    <location>
        <begin position="1237"/>
        <end position="1271"/>
    </location>
</feature>
<evidence type="ECO:0000313" key="4">
    <source>
        <dbReference type="Proteomes" id="UP000237347"/>
    </source>
</evidence>
<feature type="region of interest" description="Disordered" evidence="2">
    <location>
        <begin position="1618"/>
        <end position="1651"/>
    </location>
</feature>
<gene>
    <name evidence="3" type="ORF">CFP56_037341</name>
</gene>
<feature type="region of interest" description="Disordered" evidence="2">
    <location>
        <begin position="682"/>
        <end position="750"/>
    </location>
</feature>
<keyword evidence="4" id="KW-1185">Reference proteome</keyword>
<feature type="compositionally biased region" description="Polar residues" evidence="2">
    <location>
        <begin position="1150"/>
        <end position="1178"/>
    </location>
</feature>
<proteinExistence type="predicted"/>
<feature type="compositionally biased region" description="Polar residues" evidence="2">
    <location>
        <begin position="1074"/>
        <end position="1092"/>
    </location>
</feature>
<feature type="compositionally biased region" description="Polar residues" evidence="2">
    <location>
        <begin position="1624"/>
        <end position="1642"/>
    </location>
</feature>
<feature type="compositionally biased region" description="Polar residues" evidence="2">
    <location>
        <begin position="1337"/>
        <end position="1346"/>
    </location>
</feature>
<feature type="compositionally biased region" description="Polar residues" evidence="2">
    <location>
        <begin position="1055"/>
        <end position="1065"/>
    </location>
</feature>
<feature type="region of interest" description="Disordered" evidence="2">
    <location>
        <begin position="107"/>
        <end position="135"/>
    </location>
</feature>
<feature type="region of interest" description="Disordered" evidence="2">
    <location>
        <begin position="1147"/>
        <end position="1178"/>
    </location>
</feature>
<evidence type="ECO:0000256" key="2">
    <source>
        <dbReference type="SAM" id="MobiDB-lite"/>
    </source>
</evidence>
<feature type="region of interest" description="Disordered" evidence="2">
    <location>
        <begin position="1396"/>
        <end position="1422"/>
    </location>
</feature>
<feature type="compositionally biased region" description="Polar residues" evidence="2">
    <location>
        <begin position="608"/>
        <end position="642"/>
    </location>
</feature>
<keyword evidence="1" id="KW-0175">Coiled coil</keyword>
<dbReference type="EMBL" id="PKMF04000691">
    <property type="protein sequence ID" value="KAK7821733.1"/>
    <property type="molecule type" value="Genomic_DNA"/>
</dbReference>
<feature type="region of interest" description="Disordered" evidence="2">
    <location>
        <begin position="421"/>
        <end position="487"/>
    </location>
</feature>
<feature type="region of interest" description="Disordered" evidence="2">
    <location>
        <begin position="1003"/>
        <end position="1035"/>
    </location>
</feature>
<feature type="region of interest" description="Disordered" evidence="2">
    <location>
        <begin position="869"/>
        <end position="896"/>
    </location>
</feature>
<dbReference type="Proteomes" id="UP000237347">
    <property type="component" value="Unassembled WGS sequence"/>
</dbReference>
<accession>A0AAW0J4M3</accession>
<evidence type="ECO:0000256" key="1">
    <source>
        <dbReference type="SAM" id="Coils"/>
    </source>
</evidence>
<feature type="coiled-coil region" evidence="1">
    <location>
        <begin position="1807"/>
        <end position="1834"/>
    </location>
</feature>
<dbReference type="PANTHER" id="PTHR31267:SF7">
    <property type="entry name" value="DENTIN SIALOPHOSPHOPROTEIN-LIKE PROTEIN"/>
    <property type="match status" value="1"/>
</dbReference>
<reference evidence="3 4" key="1">
    <citation type="journal article" date="2018" name="Sci. Data">
        <title>The draft genome sequence of cork oak.</title>
        <authorList>
            <person name="Ramos A.M."/>
            <person name="Usie A."/>
            <person name="Barbosa P."/>
            <person name="Barros P.M."/>
            <person name="Capote T."/>
            <person name="Chaves I."/>
            <person name="Simoes F."/>
            <person name="Abreu I."/>
            <person name="Carrasquinho I."/>
            <person name="Faro C."/>
            <person name="Guimaraes J.B."/>
            <person name="Mendonca D."/>
            <person name="Nobrega F."/>
            <person name="Rodrigues L."/>
            <person name="Saibo N.J.M."/>
            <person name="Varela M.C."/>
            <person name="Egas C."/>
            <person name="Matos J."/>
            <person name="Miguel C.M."/>
            <person name="Oliveira M.M."/>
            <person name="Ricardo C.P."/>
            <person name="Goncalves S."/>
        </authorList>
    </citation>
    <scope>NUCLEOTIDE SEQUENCE [LARGE SCALE GENOMIC DNA]</scope>
    <source>
        <strain evidence="4">cv. HL8</strain>
    </source>
</reference>
<feature type="compositionally biased region" description="Polar residues" evidence="2">
    <location>
        <begin position="1024"/>
        <end position="1035"/>
    </location>
</feature>
<feature type="region of interest" description="Disordered" evidence="2">
    <location>
        <begin position="1047"/>
        <end position="1126"/>
    </location>
</feature>
<feature type="region of interest" description="Disordered" evidence="2">
    <location>
        <begin position="592"/>
        <end position="642"/>
    </location>
</feature>
<dbReference type="PANTHER" id="PTHR31267">
    <property type="entry name" value="DENTIN SIALOPHOSPHOPROTEIN-LIKE PROTEIN"/>
    <property type="match status" value="1"/>
</dbReference>
<organism evidence="3 4">
    <name type="scientific">Quercus suber</name>
    <name type="common">Cork oak</name>
    <dbReference type="NCBI Taxonomy" id="58331"/>
    <lineage>
        <taxon>Eukaryota</taxon>
        <taxon>Viridiplantae</taxon>
        <taxon>Streptophyta</taxon>
        <taxon>Embryophyta</taxon>
        <taxon>Tracheophyta</taxon>
        <taxon>Spermatophyta</taxon>
        <taxon>Magnoliopsida</taxon>
        <taxon>eudicotyledons</taxon>
        <taxon>Gunneridae</taxon>
        <taxon>Pentapetalae</taxon>
        <taxon>rosids</taxon>
        <taxon>fabids</taxon>
        <taxon>Fagales</taxon>
        <taxon>Fagaceae</taxon>
        <taxon>Quercus</taxon>
    </lineage>
</organism>
<feature type="region of interest" description="Disordered" evidence="2">
    <location>
        <begin position="1335"/>
        <end position="1369"/>
    </location>
</feature>
<feature type="compositionally biased region" description="Polar residues" evidence="2">
    <location>
        <begin position="877"/>
        <end position="891"/>
    </location>
</feature>
<comment type="caution">
    <text evidence="3">The sequence shown here is derived from an EMBL/GenBank/DDBJ whole genome shotgun (WGS) entry which is preliminary data.</text>
</comment>
<feature type="compositionally biased region" description="Polar residues" evidence="2">
    <location>
        <begin position="682"/>
        <end position="706"/>
    </location>
</feature>
<evidence type="ECO:0000313" key="3">
    <source>
        <dbReference type="EMBL" id="KAK7821733.1"/>
    </source>
</evidence>
<feature type="region of interest" description="Disordered" evidence="2">
    <location>
        <begin position="1499"/>
        <end position="1528"/>
    </location>
</feature>
<feature type="compositionally biased region" description="Polar residues" evidence="2">
    <location>
        <begin position="464"/>
        <end position="487"/>
    </location>
</feature>
<sequence>MASRNFIPFYDGIVGYGNLELIHISLGKFYPRKIIVAEYLWAGSSMPGNEVGDRVHNFFGQENLSQAQHHSQAIHGNWPGLNNNLLAGNQRQIGASFISNLKNYNVQQSGESERGDGSQSSRVPHGFNLTQSNLRPEFGRNLSQNQQTTLNGYAQGHHIFQTRQNEANFLGVDTEPDRNNLTSRGISPLESHRGGPELSKKNSSRLEASESPVNFDFFGQQQMSGQQPGMLQSLPRQQPGINEMQLLQQQLMLTQMQELQRQQQLQQLEARQQSSINQVSSLPKQTAPNHSAALINGIPINEASNYPWPPELVAGHPNWLQRGASPVMQGSSTGHMLSPEQGQALRLMGSVPQQVDQSLYGVPVSSTRSTPNQNFHVQMDKPALQQVSAGGNSFSGHQYATFPGQVSMPDETLASRQDFQGKNMFGPAAGQGLSSGLNLENSQQVNPQQRNASMQEFGGRQELAGSSETSQEKTLMQVAPSQSVSSLDPTEEKILFGSDDNLWDSFGKSTGGLNMLDGTDYFNGLPSLQSGSWSALMQSAVAETSSADIGLQEEWSGPTFGNSGPPAGTQQSLTLNDGSKQPVWADNNLQTASTMNSRPFPHPDDANRPTTSTNFFKVPGIQQSGPKNLHQQGDGLQNNSSHRTIPQFQEEGNRWLDRSPLQKHLAEGSHLFGNVVQSSGVEINPKSNSGSWTHQQSLSSYNSGGQPHNRPNGWNFTESLSPDSGALKHHDNEKSSQLTQASDHKGATHEEVGHGAVIWKTDSVPNSSVELEQAKSGVSLQVYREDSISNSVTAAPNLSTSRANQERSQQLQNNHNRNFWKDVDSPGNSKGSEVPGKYQHHLDKSPQILESSGNNGLDKGAVEMHETENLRKRENSSDSFRSNVSHHTSSGGLRENVWLDASDSRTGGKQKVSIQANRKPGARRFQYHPMGDVDVDADPLYGPRGNANPQAMAQQVSQGLRAQEQVYIGQSRFAGHADRNSMELEKGRLPGFQGDTKGLDEMPSKSMHPGYLPNSSAPFDKSVGNYSPNKRASSSQNMLELLHKVDQSNELGIRTHNSSSDQYMSSEMPEAETSDGSVGHLQQNPSSATQGFGLQLAPPSQRLPIPDRALSSQSSSQTVIGSAHVASGTGDKGNAWLSSAASVQSLPSSCESSQGEFRNNVSGSLGQPSNKPSHYNVQGNFSSAFTSGSPFSRSHLQGQHMTVASGQVLSNQSVNISLDRIASQSKQRDESGERAQAVQSALPSAPDMSTSTPQNNLTCSAEMSWPSSADQTHSRDPGQQIPALEAMPVSLPSVTTSMSQPGAFSKMQPNVWNSVSTQQRLLGVHPSKAPANFFRTHFQSDNNSGSLKLDSQDAQKRGNGPSGFGASSINSQAFAGKEQPMKGSPGQQVSAENIDPVEKASSVSQGKESAVKRVSDSSHSNAAATQREIADFGSTLNQNNVMNQNYSLLHQVQAMKGAEIDPSNRSVKRFKGPDGGVDVQQVAPKGGQQLSYGYNSMTRDASVDHSAGPSGDSKMLSFSAKPGESRDMNASSQDMLAFSQNNSHNLSSNNATAVRAEHSQISPQMAPSWFDQYGTFKNGQMLPTYDVRKKALEQPFIIGKPSDSLLAHNSVEQVNAAADASHPGNVQQSSTSTSMANDQFSSPHLLPPDVPDQSLVVVRPKKRKSATSELIPWHKELTEGPQRLQNISMAELIWAQAANRLIEKVEDEAEVVEDGLQMLRLKRRLILTKQLMQQLLRPPPAAFLSADASSHYESVAYFVARSALGDACSATFCSGGDTLVPLDSRNLLSEKLRTSGRIDDRYFAKVVEDFIGKVRKLENDLLRLENKASILDLRVECQDLEKFSVINRFAKFHGRGQVDGAETSASSDTATNAQKPQRYVTALPMPRNLPDRVQCLSL</sequence>
<feature type="compositionally biased region" description="Basic and acidic residues" evidence="2">
    <location>
        <begin position="190"/>
        <end position="200"/>
    </location>
</feature>
<feature type="region of interest" description="Disordered" evidence="2">
    <location>
        <begin position="171"/>
        <end position="209"/>
    </location>
</feature>
<feature type="compositionally biased region" description="Polar residues" evidence="2">
    <location>
        <begin position="712"/>
        <end position="722"/>
    </location>
</feature>
<name>A0AAW0J4M3_QUESU</name>